<dbReference type="PANTHER" id="PTHR18901">
    <property type="entry name" value="2-DEOXYGLUCOSE-6-PHOSPHATE PHOSPHATASE 2"/>
    <property type="match status" value="1"/>
</dbReference>
<sequence length="241" mass="26658">MLEALTPMYSAAIFDMDGLLLDSERPIRDAWLQVTAQSGVSLTNDTYLQWVGRREADIKAEYGDFFGPMLPFAEACNRVRAMVSEHYATEGYAVKAGAVELLSWLGEQGIPCCVASSTRREEVHRRLKRAGLRDFFDFITGGDEVSKGKPHPDLFFLAAGRLGLNPQQCLVFEDSEYGAQGAVSAGMSAVIVPDLKHPGLKTAELCLAVLESLEQVPAFYGEWFQHHLKNQIFSDINPNLV</sequence>
<dbReference type="PANTHER" id="PTHR18901:SF38">
    <property type="entry name" value="PSEUDOURIDINE-5'-PHOSPHATASE"/>
    <property type="match status" value="1"/>
</dbReference>
<dbReference type="EMBL" id="QJPH01000359">
    <property type="protein sequence ID" value="PZN76461.1"/>
    <property type="molecule type" value="Genomic_DNA"/>
</dbReference>
<dbReference type="Gene3D" id="1.10.150.240">
    <property type="entry name" value="Putative phosphatase, domain 2"/>
    <property type="match status" value="1"/>
</dbReference>
<organism evidence="1 2">
    <name type="scientific">Candidatus Methylumidiphilus alinenensis</name>
    <dbReference type="NCBI Taxonomy" id="2202197"/>
    <lineage>
        <taxon>Bacteria</taxon>
        <taxon>Pseudomonadati</taxon>
        <taxon>Pseudomonadota</taxon>
        <taxon>Gammaproteobacteria</taxon>
        <taxon>Methylococcales</taxon>
        <taxon>Candidatus Methylumidiphilus</taxon>
    </lineage>
</organism>
<dbReference type="NCBIfam" id="TIGR01509">
    <property type="entry name" value="HAD-SF-IA-v3"/>
    <property type="match status" value="1"/>
</dbReference>
<dbReference type="SFLD" id="SFLDG01129">
    <property type="entry name" value="C1.5:_HAD__Beta-PGM__Phosphata"/>
    <property type="match status" value="1"/>
</dbReference>
<dbReference type="Pfam" id="PF00702">
    <property type="entry name" value="Hydrolase"/>
    <property type="match status" value="1"/>
</dbReference>
<dbReference type="NCBIfam" id="TIGR01549">
    <property type="entry name" value="HAD-SF-IA-v1"/>
    <property type="match status" value="1"/>
</dbReference>
<gene>
    <name evidence="1" type="ORF">DM484_16635</name>
</gene>
<evidence type="ECO:0000313" key="1">
    <source>
        <dbReference type="EMBL" id="PZN76461.1"/>
    </source>
</evidence>
<dbReference type="Gene3D" id="3.40.50.1000">
    <property type="entry name" value="HAD superfamily/HAD-like"/>
    <property type="match status" value="1"/>
</dbReference>
<dbReference type="InterPro" id="IPR023198">
    <property type="entry name" value="PGP-like_dom2"/>
</dbReference>
<proteinExistence type="predicted"/>
<protein>
    <submittedName>
        <fullName evidence="1">HAD family phosphatase</fullName>
    </submittedName>
</protein>
<comment type="caution">
    <text evidence="1">The sequence shown here is derived from an EMBL/GenBank/DDBJ whole genome shotgun (WGS) entry which is preliminary data.</text>
</comment>
<dbReference type="InterPro" id="IPR006439">
    <property type="entry name" value="HAD-SF_hydro_IA"/>
</dbReference>
<reference evidence="1 2" key="1">
    <citation type="journal article" date="2018" name="Aquat. Microb. Ecol.">
        <title>Gammaproteobacterial methanotrophs dominate.</title>
        <authorList>
            <person name="Rissanen A.J."/>
            <person name="Saarenheimo J."/>
            <person name="Tiirola M."/>
            <person name="Peura S."/>
            <person name="Aalto S.L."/>
            <person name="Karvinen A."/>
            <person name="Nykanen H."/>
        </authorList>
    </citation>
    <scope>NUCLEOTIDE SEQUENCE [LARGE SCALE GENOMIC DNA]</scope>
    <source>
        <strain evidence="1">AMbin10</strain>
    </source>
</reference>
<accession>A0A2W4QWJ2</accession>
<evidence type="ECO:0000313" key="2">
    <source>
        <dbReference type="Proteomes" id="UP000249396"/>
    </source>
</evidence>
<dbReference type="SFLD" id="SFLDS00003">
    <property type="entry name" value="Haloacid_Dehalogenase"/>
    <property type="match status" value="1"/>
</dbReference>
<name>A0A2W4QWJ2_9GAMM</name>
<dbReference type="InterPro" id="IPR023214">
    <property type="entry name" value="HAD_sf"/>
</dbReference>
<dbReference type="AlphaFoldDB" id="A0A2W4QWJ2"/>
<dbReference type="PRINTS" id="PR00413">
    <property type="entry name" value="HADHALOGNASE"/>
</dbReference>
<dbReference type="Proteomes" id="UP000249396">
    <property type="component" value="Unassembled WGS sequence"/>
</dbReference>
<dbReference type="InterPro" id="IPR036412">
    <property type="entry name" value="HAD-like_sf"/>
</dbReference>
<dbReference type="SUPFAM" id="SSF56784">
    <property type="entry name" value="HAD-like"/>
    <property type="match status" value="1"/>
</dbReference>
<dbReference type="SFLD" id="SFLDG01135">
    <property type="entry name" value="C1.5.6:_HAD__Beta-PGM__Phospha"/>
    <property type="match status" value="1"/>
</dbReference>